<proteinExistence type="predicted"/>
<evidence type="ECO:0000256" key="1">
    <source>
        <dbReference type="SAM" id="MobiDB-lite"/>
    </source>
</evidence>
<reference evidence="2 3" key="1">
    <citation type="submission" date="2014-04" db="EMBL/GenBank/DDBJ databases">
        <authorList>
            <consortium name="DOE Joint Genome Institute"/>
            <person name="Kuo A."/>
            <person name="Ruytinx J."/>
            <person name="Rineau F."/>
            <person name="Colpaert J."/>
            <person name="Kohler A."/>
            <person name="Nagy L.G."/>
            <person name="Floudas D."/>
            <person name="Copeland A."/>
            <person name="Barry K.W."/>
            <person name="Cichocki N."/>
            <person name="Veneault-Fourrey C."/>
            <person name="LaButti K."/>
            <person name="Lindquist E.A."/>
            <person name="Lipzen A."/>
            <person name="Lundell T."/>
            <person name="Morin E."/>
            <person name="Murat C."/>
            <person name="Sun H."/>
            <person name="Tunlid A."/>
            <person name="Henrissat B."/>
            <person name="Grigoriev I.V."/>
            <person name="Hibbett D.S."/>
            <person name="Martin F."/>
            <person name="Nordberg H.P."/>
            <person name="Cantor M.N."/>
            <person name="Hua S.X."/>
        </authorList>
    </citation>
    <scope>NUCLEOTIDE SEQUENCE [LARGE SCALE GENOMIC DNA]</scope>
    <source>
        <strain evidence="2 3">UH-Slu-Lm8-n1</strain>
    </source>
</reference>
<organism evidence="2 3">
    <name type="scientific">Suillus luteus UH-Slu-Lm8-n1</name>
    <dbReference type="NCBI Taxonomy" id="930992"/>
    <lineage>
        <taxon>Eukaryota</taxon>
        <taxon>Fungi</taxon>
        <taxon>Dikarya</taxon>
        <taxon>Basidiomycota</taxon>
        <taxon>Agaricomycotina</taxon>
        <taxon>Agaricomycetes</taxon>
        <taxon>Agaricomycetidae</taxon>
        <taxon>Boletales</taxon>
        <taxon>Suillineae</taxon>
        <taxon>Suillaceae</taxon>
        <taxon>Suillus</taxon>
    </lineage>
</organism>
<sequence length="126" mass="13614">MPRGPRRAPPSALRLVQGPLPPRATPKHTLPSFPCPAFQPEAILPHGPMPQSRIRRADPIRLTFPDLPSLDVTIAATYRSSSCTPTSSSPTSGYRIRGPWNHSSSISVQVDIDSLIALPKPAAFCL</sequence>
<keyword evidence="3" id="KW-1185">Reference proteome</keyword>
<dbReference type="AlphaFoldDB" id="A0A0C9ZSI0"/>
<accession>A0A0C9ZSI0</accession>
<dbReference type="InParanoid" id="A0A0C9ZSI0"/>
<dbReference type="Proteomes" id="UP000054485">
    <property type="component" value="Unassembled WGS sequence"/>
</dbReference>
<gene>
    <name evidence="2" type="ORF">CY34DRAFT_252378</name>
</gene>
<reference evidence="3" key="2">
    <citation type="submission" date="2015-01" db="EMBL/GenBank/DDBJ databases">
        <title>Evolutionary Origins and Diversification of the Mycorrhizal Mutualists.</title>
        <authorList>
            <consortium name="DOE Joint Genome Institute"/>
            <consortium name="Mycorrhizal Genomics Consortium"/>
            <person name="Kohler A."/>
            <person name="Kuo A."/>
            <person name="Nagy L.G."/>
            <person name="Floudas D."/>
            <person name="Copeland A."/>
            <person name="Barry K.W."/>
            <person name="Cichocki N."/>
            <person name="Veneault-Fourrey C."/>
            <person name="LaButti K."/>
            <person name="Lindquist E.A."/>
            <person name="Lipzen A."/>
            <person name="Lundell T."/>
            <person name="Morin E."/>
            <person name="Murat C."/>
            <person name="Riley R."/>
            <person name="Ohm R."/>
            <person name="Sun H."/>
            <person name="Tunlid A."/>
            <person name="Henrissat B."/>
            <person name="Grigoriev I.V."/>
            <person name="Hibbett D.S."/>
            <person name="Martin F."/>
        </authorList>
    </citation>
    <scope>NUCLEOTIDE SEQUENCE [LARGE SCALE GENOMIC DNA]</scope>
    <source>
        <strain evidence="3">UH-Slu-Lm8-n1</strain>
    </source>
</reference>
<evidence type="ECO:0000313" key="3">
    <source>
        <dbReference type="Proteomes" id="UP000054485"/>
    </source>
</evidence>
<dbReference type="OrthoDB" id="3165590at2759"/>
<dbReference type="EMBL" id="KN835291">
    <property type="protein sequence ID" value="KIK40770.1"/>
    <property type="molecule type" value="Genomic_DNA"/>
</dbReference>
<protein>
    <submittedName>
        <fullName evidence="2">Uncharacterized protein</fullName>
    </submittedName>
</protein>
<dbReference type="HOGENOM" id="CLU_134528_0_0_1"/>
<name>A0A0C9ZSI0_9AGAM</name>
<evidence type="ECO:0000313" key="2">
    <source>
        <dbReference type="EMBL" id="KIK40770.1"/>
    </source>
</evidence>
<feature type="region of interest" description="Disordered" evidence="1">
    <location>
        <begin position="1"/>
        <end position="32"/>
    </location>
</feature>